<comment type="caution">
    <text evidence="3">The sequence shown here is derived from an EMBL/GenBank/DDBJ whole genome shotgun (WGS) entry which is preliminary data.</text>
</comment>
<dbReference type="InterPro" id="IPR052072">
    <property type="entry name" value="Vascular_dev_regulator"/>
</dbReference>
<feature type="compositionally biased region" description="Basic and acidic residues" evidence="1">
    <location>
        <begin position="841"/>
        <end position="861"/>
    </location>
</feature>
<dbReference type="SMART" id="SM01132">
    <property type="entry name" value="DIL"/>
    <property type="match status" value="1"/>
</dbReference>
<dbReference type="PANTHER" id="PTHR16027:SF6">
    <property type="entry name" value="DILUTE DOMAIN-CONTAINING PROTEIN"/>
    <property type="match status" value="1"/>
</dbReference>
<feature type="region of interest" description="Disordered" evidence="1">
    <location>
        <begin position="841"/>
        <end position="872"/>
    </location>
</feature>
<dbReference type="EMBL" id="JAPDFW010000033">
    <property type="protein sequence ID" value="KAJ5079350.1"/>
    <property type="molecule type" value="Genomic_DNA"/>
</dbReference>
<evidence type="ECO:0000313" key="4">
    <source>
        <dbReference type="Proteomes" id="UP001149090"/>
    </source>
</evidence>
<feature type="domain" description="Dilute" evidence="2">
    <location>
        <begin position="124"/>
        <end position="369"/>
    </location>
</feature>
<dbReference type="PROSITE" id="PS51126">
    <property type="entry name" value="DILUTE"/>
    <property type="match status" value="1"/>
</dbReference>
<dbReference type="InterPro" id="IPR002710">
    <property type="entry name" value="Dilute_dom"/>
</dbReference>
<dbReference type="AlphaFoldDB" id="A0A9Q0LWU7"/>
<dbReference type="Proteomes" id="UP001149090">
    <property type="component" value="Unassembled WGS sequence"/>
</dbReference>
<dbReference type="OrthoDB" id="20172at2759"/>
<organism evidence="3 4">
    <name type="scientific">Anaeramoeba ignava</name>
    <name type="common">Anaerobic marine amoeba</name>
    <dbReference type="NCBI Taxonomy" id="1746090"/>
    <lineage>
        <taxon>Eukaryota</taxon>
        <taxon>Metamonada</taxon>
        <taxon>Anaeramoebidae</taxon>
        <taxon>Anaeramoeba</taxon>
    </lineage>
</organism>
<accession>A0A9Q0LWU7</accession>
<dbReference type="Pfam" id="PF01843">
    <property type="entry name" value="DIL"/>
    <property type="match status" value="1"/>
</dbReference>
<reference evidence="3" key="1">
    <citation type="submission" date="2022-10" db="EMBL/GenBank/DDBJ databases">
        <title>Novel sulphate-reducing endosymbionts in the free-living metamonad Anaeramoeba.</title>
        <authorList>
            <person name="Jerlstrom-Hultqvist J."/>
            <person name="Cepicka I."/>
            <person name="Gallot-Lavallee L."/>
            <person name="Salas-Leiva D."/>
            <person name="Curtis B.A."/>
            <person name="Zahonova K."/>
            <person name="Pipaliya S."/>
            <person name="Dacks J."/>
            <person name="Roger A.J."/>
        </authorList>
    </citation>
    <scope>NUCLEOTIDE SEQUENCE</scope>
    <source>
        <strain evidence="3">BMAN</strain>
    </source>
</reference>
<evidence type="ECO:0000313" key="3">
    <source>
        <dbReference type="EMBL" id="KAJ5079350.1"/>
    </source>
</evidence>
<gene>
    <name evidence="3" type="ORF">M0811_04371</name>
</gene>
<feature type="compositionally biased region" description="Basic residues" evidence="1">
    <location>
        <begin position="862"/>
        <end position="872"/>
    </location>
</feature>
<name>A0A9Q0LWU7_ANAIG</name>
<evidence type="ECO:0000259" key="2">
    <source>
        <dbReference type="PROSITE" id="PS51126"/>
    </source>
</evidence>
<dbReference type="GO" id="GO:0051020">
    <property type="term" value="F:GTPase binding"/>
    <property type="evidence" value="ECO:0007669"/>
    <property type="project" value="TreeGrafter"/>
</dbReference>
<dbReference type="PANTHER" id="PTHR16027">
    <property type="entry name" value="DILUTE DOMAIN-CONTAINING PROTEIN YPR089W"/>
    <property type="match status" value="1"/>
</dbReference>
<proteinExistence type="predicted"/>
<protein>
    <submittedName>
        <fullName evidence="3">Myosin-7</fullName>
    </submittedName>
</protein>
<sequence>MANSQDENDISFENMNNEYHKEDQKNNMEMIYDQAKWLIEGLLNITEPRYINMWPIASCVIYQFFSSKNIFMSNYTESFLDLFVQTTQSHIQNRKSSLNDLFWVLSNILLMESSVLNLGFLHSNKNIENIQFEILEKSNDNITDTENSNDNQDISENEESIFIKFRIQVERLTSILVKDILKQIKSEFEPIIKEVFFGKNTPLAYSKRHMLSDNYTSPTRMTGCLNKYLKLSQNNFLPKYFVDQIFSYLMEFIKSTVANFVFHHKELCKSSVALEMKFALSLIEKWNETVGYSHLNQKLSLLKQIQNCFLINKSMLLDPEFNLLKNELICPDLTIQQIYYLYENYQRDEFDDTNIDNSFLQNLKKVLSNQINSNSNIFLKSQKMELKVDFTKIKIPNWETLQFPKKILNKIQIVLLLNEIDKKADESTQFQMISAIGSSWIKNAEKNKIEEFNKLLGIPFEKKNEKNVAFDFSFLKVCLDHLEENPKILKKEYKKWGIKGIKEIKEKRFEKINSEKELLNFDENEVVKINNGNKIKNGVKNEVKNEIKNEIKNKIKNEVKNEIKNKIKNEVKNEVKNQIKNKIKNKIKNEVKNQVKNEIKNQVENEIKNEVENQVEKLTALFSKYVEWLKWCLSAKFKEIKQTLRKQGLVQTGNKRALQTRLIMKTLPFPNIKPTKKIDRLMIIGNQSTENKENEPITNKRRIRRKSHKREGHDWENSLVSHENTLNQSPFVSKLTRQEFLRNTFFLEQANMINFPEIHKQRSRINWRFEIDSSQFEKSILFLDDLGDDRARMYLDSFGFADEKILRARLLPFVNEIKIIEGLPQIEQEKIIKAVAKETQEFKRRQDIKRKEESKKKDELKKKHQKKHQNLI</sequence>
<keyword evidence="4" id="KW-1185">Reference proteome</keyword>
<evidence type="ECO:0000256" key="1">
    <source>
        <dbReference type="SAM" id="MobiDB-lite"/>
    </source>
</evidence>